<evidence type="ECO:0000256" key="1">
    <source>
        <dbReference type="SAM" id="MobiDB-lite"/>
    </source>
</evidence>
<feature type="region of interest" description="Disordered" evidence="1">
    <location>
        <begin position="217"/>
        <end position="240"/>
    </location>
</feature>
<accession>A0AB34J0F4</accession>
<dbReference type="EMBL" id="JBGBPQ010000016">
    <property type="protein sequence ID" value="KAL1508773.1"/>
    <property type="molecule type" value="Genomic_DNA"/>
</dbReference>
<name>A0AB34J0F4_PRYPA</name>
<sequence length="274" mass="28975">MLRVSSSSDPPTSSNVPPAQLSRHESTTSSHVAAECISQAETQTWPRRCPEPAEYAASSAHTTSCLVDSSSSSAATGRADEASFSMQQRRAVGNTTVTRAGVVGEKSLSTERDRPSTLGGGVKATCAEVPEQQMPPLPRNAAEQTEPALGPGAEKTVALSNCTEGWIRWHRPQATTPPGAQREPLGVTITPAAEKPRRNTRQAARLPVGRTAKAAAKAASEGKSQIFPGDQSLPEEQRSVCSDATELSSTAHPELMALLQFADEMDLTDILQCC</sequence>
<protein>
    <submittedName>
        <fullName evidence="2">Uncharacterized protein</fullName>
    </submittedName>
</protein>
<feature type="region of interest" description="Disordered" evidence="1">
    <location>
        <begin position="1"/>
        <end position="61"/>
    </location>
</feature>
<dbReference type="Proteomes" id="UP001515480">
    <property type="component" value="Unassembled WGS sequence"/>
</dbReference>
<feature type="compositionally biased region" description="Low complexity" evidence="1">
    <location>
        <begin position="1"/>
        <end position="18"/>
    </location>
</feature>
<gene>
    <name evidence="2" type="ORF">AB1Y20_004868</name>
</gene>
<evidence type="ECO:0000313" key="2">
    <source>
        <dbReference type="EMBL" id="KAL1508773.1"/>
    </source>
</evidence>
<evidence type="ECO:0000313" key="3">
    <source>
        <dbReference type="Proteomes" id="UP001515480"/>
    </source>
</evidence>
<feature type="region of interest" description="Disordered" evidence="1">
    <location>
        <begin position="78"/>
        <end position="121"/>
    </location>
</feature>
<keyword evidence="3" id="KW-1185">Reference proteome</keyword>
<reference evidence="2 3" key="1">
    <citation type="journal article" date="2024" name="Science">
        <title>Giant polyketide synthase enzymes in the biosynthesis of giant marine polyether toxins.</title>
        <authorList>
            <person name="Fallon T.R."/>
            <person name="Shende V.V."/>
            <person name="Wierzbicki I.H."/>
            <person name="Pendleton A.L."/>
            <person name="Watervoot N.F."/>
            <person name="Auber R.P."/>
            <person name="Gonzalez D.J."/>
            <person name="Wisecaver J.H."/>
            <person name="Moore B.S."/>
        </authorList>
    </citation>
    <scope>NUCLEOTIDE SEQUENCE [LARGE SCALE GENOMIC DNA]</scope>
    <source>
        <strain evidence="2 3">12B1</strain>
    </source>
</reference>
<comment type="caution">
    <text evidence="2">The sequence shown here is derived from an EMBL/GenBank/DDBJ whole genome shotgun (WGS) entry which is preliminary data.</text>
</comment>
<proteinExistence type="predicted"/>
<feature type="compositionally biased region" description="Polar residues" evidence="1">
    <location>
        <begin position="84"/>
        <end position="98"/>
    </location>
</feature>
<dbReference type="AlphaFoldDB" id="A0AB34J0F4"/>
<organism evidence="2 3">
    <name type="scientific">Prymnesium parvum</name>
    <name type="common">Toxic golden alga</name>
    <dbReference type="NCBI Taxonomy" id="97485"/>
    <lineage>
        <taxon>Eukaryota</taxon>
        <taxon>Haptista</taxon>
        <taxon>Haptophyta</taxon>
        <taxon>Prymnesiophyceae</taxon>
        <taxon>Prymnesiales</taxon>
        <taxon>Prymnesiaceae</taxon>
        <taxon>Prymnesium</taxon>
    </lineage>
</organism>